<organism evidence="1 2">
    <name type="scientific">Vibrio cholerae</name>
    <dbReference type="NCBI Taxonomy" id="666"/>
    <lineage>
        <taxon>Bacteria</taxon>
        <taxon>Pseudomonadati</taxon>
        <taxon>Pseudomonadota</taxon>
        <taxon>Gammaproteobacteria</taxon>
        <taxon>Vibrionales</taxon>
        <taxon>Vibrionaceae</taxon>
        <taxon>Vibrio</taxon>
    </lineage>
</organism>
<dbReference type="EMBL" id="CWOW01000002">
    <property type="protein sequence ID" value="CRZ98739.1"/>
    <property type="molecule type" value="Genomic_DNA"/>
</dbReference>
<name>A0A655P8Z2_VIBCL</name>
<gene>
    <name evidence="1" type="ORF">ERS013165_00740</name>
</gene>
<proteinExistence type="predicted"/>
<dbReference type="Proteomes" id="UP000044806">
    <property type="component" value="Unassembled WGS sequence"/>
</dbReference>
<accession>A0A655P8Z2</accession>
<evidence type="ECO:0000313" key="1">
    <source>
        <dbReference type="EMBL" id="CRZ98739.1"/>
    </source>
</evidence>
<dbReference type="AlphaFoldDB" id="A0A655P8Z2"/>
<reference evidence="1 2" key="1">
    <citation type="submission" date="2015-07" db="EMBL/GenBank/DDBJ databases">
        <authorList>
            <consortium name="Pathogen Informatics"/>
        </authorList>
    </citation>
    <scope>NUCLEOTIDE SEQUENCE [LARGE SCALE GENOMIC DNA]</scope>
    <source>
        <strain evidence="1 2">A51</strain>
    </source>
</reference>
<protein>
    <submittedName>
        <fullName evidence="1">Uncharacterized protein</fullName>
    </submittedName>
</protein>
<evidence type="ECO:0000313" key="2">
    <source>
        <dbReference type="Proteomes" id="UP000044806"/>
    </source>
</evidence>
<sequence length="86" mass="10215">MSLFIEDKLSHTVCTVRSNRTARGCPWESSNFIVDAFCFCFFFCLTNPSHFWLSVSDGWDHFWIEVVLLTRDHFCRYVAFMHAFMC</sequence>